<name>A0A6J5LCW3_9CAUD</name>
<gene>
    <name evidence="1" type="ORF">UFOVP126_37</name>
</gene>
<dbReference type="EMBL" id="LR796241">
    <property type="protein sequence ID" value="CAB4131016.1"/>
    <property type="molecule type" value="Genomic_DNA"/>
</dbReference>
<reference evidence="1" key="1">
    <citation type="submission" date="2020-04" db="EMBL/GenBank/DDBJ databases">
        <authorList>
            <person name="Chiriac C."/>
            <person name="Salcher M."/>
            <person name="Ghai R."/>
            <person name="Kavagutti S V."/>
        </authorList>
    </citation>
    <scope>NUCLEOTIDE SEQUENCE</scope>
</reference>
<sequence length="79" mass="9240">MTRDKFEATLKNNAYLEIDDFLTHIARSGEPNEISAEWLSHIPHGFTFDEMLRNRGLTAKFIKSTGRYFVERRPLPGKR</sequence>
<accession>A0A6J5LCW3</accession>
<protein>
    <submittedName>
        <fullName evidence="1">Uncharacterized protein</fullName>
    </submittedName>
</protein>
<evidence type="ECO:0000313" key="1">
    <source>
        <dbReference type="EMBL" id="CAB4131016.1"/>
    </source>
</evidence>
<proteinExistence type="predicted"/>
<organism evidence="1">
    <name type="scientific">uncultured Caudovirales phage</name>
    <dbReference type="NCBI Taxonomy" id="2100421"/>
    <lineage>
        <taxon>Viruses</taxon>
        <taxon>Duplodnaviria</taxon>
        <taxon>Heunggongvirae</taxon>
        <taxon>Uroviricota</taxon>
        <taxon>Caudoviricetes</taxon>
        <taxon>Peduoviridae</taxon>
        <taxon>Maltschvirus</taxon>
        <taxon>Maltschvirus maltsch</taxon>
    </lineage>
</organism>